<comment type="similarity">
    <text evidence="13">Belongs to the class I-like SAM-binding methyltransferase superfamily. RsmB/NOP family.</text>
</comment>
<name>A0A831W6J6_9GAMM</name>
<evidence type="ECO:0000259" key="14">
    <source>
        <dbReference type="PROSITE" id="PS51686"/>
    </source>
</evidence>
<dbReference type="GO" id="GO:0005829">
    <property type="term" value="C:cytosol"/>
    <property type="evidence" value="ECO:0007669"/>
    <property type="project" value="TreeGrafter"/>
</dbReference>
<keyword evidence="6 13" id="KW-0489">Methyltransferase</keyword>
<evidence type="ECO:0000256" key="10">
    <source>
        <dbReference type="ARBA" id="ARBA00030399"/>
    </source>
</evidence>
<dbReference type="Pfam" id="PF22458">
    <property type="entry name" value="RsmF-B_ferredox"/>
    <property type="match status" value="1"/>
</dbReference>
<evidence type="ECO:0000256" key="7">
    <source>
        <dbReference type="ARBA" id="ARBA00022679"/>
    </source>
</evidence>
<dbReference type="PRINTS" id="PR02008">
    <property type="entry name" value="RCMTFAMILY"/>
</dbReference>
<dbReference type="NCBIfam" id="NF008149">
    <property type="entry name" value="PRK10901.1"/>
    <property type="match status" value="1"/>
</dbReference>
<dbReference type="CDD" id="cd02440">
    <property type="entry name" value="AdoMet_MTases"/>
    <property type="match status" value="1"/>
</dbReference>
<dbReference type="GO" id="GO:0003723">
    <property type="term" value="F:RNA binding"/>
    <property type="evidence" value="ECO:0007669"/>
    <property type="project" value="UniProtKB-UniRule"/>
</dbReference>
<keyword evidence="7 13" id="KW-0808">Transferase</keyword>
<feature type="domain" description="SAM-dependent MTase RsmB/NOP-type" evidence="14">
    <location>
        <begin position="183"/>
        <end position="453"/>
    </location>
</feature>
<comment type="catalytic activity">
    <reaction evidence="12">
        <text>cytidine(967) in 16S rRNA + S-adenosyl-L-methionine = 5-methylcytidine(967) in 16S rRNA + S-adenosyl-L-homocysteine + H(+)</text>
        <dbReference type="Rhea" id="RHEA:42748"/>
        <dbReference type="Rhea" id="RHEA-COMP:10219"/>
        <dbReference type="Rhea" id="RHEA-COMP:10220"/>
        <dbReference type="ChEBI" id="CHEBI:15378"/>
        <dbReference type="ChEBI" id="CHEBI:57856"/>
        <dbReference type="ChEBI" id="CHEBI:59789"/>
        <dbReference type="ChEBI" id="CHEBI:74483"/>
        <dbReference type="ChEBI" id="CHEBI:82748"/>
        <dbReference type="EC" id="2.1.1.176"/>
    </reaction>
</comment>
<feature type="binding site" evidence="13">
    <location>
        <position position="323"/>
    </location>
    <ligand>
        <name>S-adenosyl-L-methionine</name>
        <dbReference type="ChEBI" id="CHEBI:59789"/>
    </ligand>
</feature>
<comment type="function">
    <text evidence="1">Specifically methylates the cytosine at position 967 (m5C967) of 16S rRNA.</text>
</comment>
<dbReference type="InterPro" id="IPR035926">
    <property type="entry name" value="NusB-like_sf"/>
</dbReference>
<dbReference type="Gene3D" id="3.30.70.1170">
    <property type="entry name" value="Sun protein, domain 3"/>
    <property type="match status" value="1"/>
</dbReference>
<comment type="subcellular location">
    <subcellularLocation>
        <location evidence="2">Cytoplasm</location>
    </subcellularLocation>
</comment>
<dbReference type="SUPFAM" id="SSF48013">
    <property type="entry name" value="NusB-like"/>
    <property type="match status" value="1"/>
</dbReference>
<evidence type="ECO:0000256" key="2">
    <source>
        <dbReference type="ARBA" id="ARBA00004496"/>
    </source>
</evidence>
<feature type="binding site" evidence="13">
    <location>
        <position position="342"/>
    </location>
    <ligand>
        <name>S-adenosyl-L-methionine</name>
        <dbReference type="ChEBI" id="CHEBI:59789"/>
    </ligand>
</feature>
<evidence type="ECO:0000256" key="5">
    <source>
        <dbReference type="ARBA" id="ARBA00022552"/>
    </source>
</evidence>
<dbReference type="InterPro" id="IPR029063">
    <property type="entry name" value="SAM-dependent_MTases_sf"/>
</dbReference>
<feature type="binding site" evidence="13">
    <location>
        <position position="297"/>
    </location>
    <ligand>
        <name>S-adenosyl-L-methionine</name>
        <dbReference type="ChEBI" id="CHEBI:59789"/>
    </ligand>
</feature>
<evidence type="ECO:0000256" key="12">
    <source>
        <dbReference type="ARBA" id="ARBA00047283"/>
    </source>
</evidence>
<evidence type="ECO:0000256" key="3">
    <source>
        <dbReference type="ARBA" id="ARBA00012140"/>
    </source>
</evidence>
<keyword evidence="5" id="KW-0698">rRNA processing</keyword>
<dbReference type="AlphaFoldDB" id="A0A831W6J6"/>
<dbReference type="InterPro" id="IPR006027">
    <property type="entry name" value="NusB_RsmB_TIM44"/>
</dbReference>
<proteinExistence type="inferred from homology"/>
<dbReference type="Gene3D" id="1.10.287.730">
    <property type="entry name" value="Helix hairpin bin"/>
    <property type="match status" value="1"/>
</dbReference>
<protein>
    <recommendedName>
        <fullName evidence="3">16S rRNA (cytosine(967)-C(5))-methyltransferase</fullName>
        <ecNumber evidence="3">2.1.1.176</ecNumber>
    </recommendedName>
    <alternativeName>
        <fullName evidence="10">16S rRNA m5C967 methyltransferase</fullName>
    </alternativeName>
    <alternativeName>
        <fullName evidence="11">rRNA (cytosine-C(5)-)-methyltransferase RsmB</fullName>
    </alternativeName>
</protein>
<sequence>MPTIHWGWCLAERHPPPRKRTTDVEPRAVAALLLARLQQGESLSVLLAGEPRGLAPRDRALVKALCYGTARWWPQLEALYRVLVRRPLKSRDRDVKALLLLGLHQLQHMRIAPHAALDRTVAAARVLGKPWAAGLVNGVLRRFQREREALLADLEQDPVARWAHPAWLLQAVQRAWPEQWQAVVEAANRQPPMSLRVNLRRIGRDAFLERLQQQGIDARPIATVPSGLVLDQPLEVERLPGFREGLVSVQDGGAQLAAGLLAPEPGQRVLDACAAPGGKTGHLLESAPDGVEVTAVEIDPARLQRIRENLERLGLTAEVCQGDAARPAGPWAQRRYQRILLDVPCSATGVIRRHPDIKLLRRASDIGPLTELQARILDAVWPLLEPGGRLLYATCSLLPEENQQQVESFLRRRPDARERPISADWGHACGSGRQILPGEGGMDGFYYACIEKG</sequence>
<dbReference type="PANTHER" id="PTHR22807:SF61">
    <property type="entry name" value="NOL1_NOP2_SUN FAMILY PROTEIN _ ANTITERMINATION NUSB DOMAIN-CONTAINING PROTEIN"/>
    <property type="match status" value="1"/>
</dbReference>
<comment type="caution">
    <text evidence="15">The sequence shown here is derived from an EMBL/GenBank/DDBJ whole genome shotgun (WGS) entry which is preliminary data.</text>
</comment>
<dbReference type="EMBL" id="DRKP01000041">
    <property type="protein sequence ID" value="HEB95406.1"/>
    <property type="molecule type" value="Genomic_DNA"/>
</dbReference>
<evidence type="ECO:0000256" key="11">
    <source>
        <dbReference type="ARBA" id="ARBA00031088"/>
    </source>
</evidence>
<evidence type="ECO:0000256" key="13">
    <source>
        <dbReference type="PROSITE-ProRule" id="PRU01023"/>
    </source>
</evidence>
<evidence type="ECO:0000256" key="1">
    <source>
        <dbReference type="ARBA" id="ARBA00002724"/>
    </source>
</evidence>
<dbReference type="InterPro" id="IPR054728">
    <property type="entry name" value="RsmB-like_ferredoxin"/>
</dbReference>
<feature type="binding site" evidence="13">
    <location>
        <begin position="273"/>
        <end position="279"/>
    </location>
    <ligand>
        <name>S-adenosyl-L-methionine</name>
        <dbReference type="ChEBI" id="CHEBI:59789"/>
    </ligand>
</feature>
<dbReference type="GO" id="GO:0009383">
    <property type="term" value="F:rRNA (cytosine-C5-)-methyltransferase activity"/>
    <property type="evidence" value="ECO:0007669"/>
    <property type="project" value="TreeGrafter"/>
</dbReference>
<keyword evidence="9 13" id="KW-0694">RNA-binding</keyword>
<dbReference type="EC" id="2.1.1.176" evidence="3"/>
<evidence type="ECO:0000256" key="9">
    <source>
        <dbReference type="ARBA" id="ARBA00022884"/>
    </source>
</evidence>
<dbReference type="InterPro" id="IPR023267">
    <property type="entry name" value="RCMT"/>
</dbReference>
<gene>
    <name evidence="15" type="primary">rsmB</name>
    <name evidence="15" type="ORF">ENI96_03105</name>
</gene>
<dbReference type="GO" id="GO:0070475">
    <property type="term" value="P:rRNA base methylation"/>
    <property type="evidence" value="ECO:0007669"/>
    <property type="project" value="TreeGrafter"/>
</dbReference>
<dbReference type="PROSITE" id="PS51686">
    <property type="entry name" value="SAM_MT_RSMB_NOP"/>
    <property type="match status" value="1"/>
</dbReference>
<dbReference type="FunFam" id="3.40.50.150:FF:000022">
    <property type="entry name" value="Ribosomal RNA small subunit methyltransferase B"/>
    <property type="match status" value="1"/>
</dbReference>
<dbReference type="NCBIfam" id="TIGR00563">
    <property type="entry name" value="rsmB"/>
    <property type="match status" value="1"/>
</dbReference>
<dbReference type="SUPFAM" id="SSF53335">
    <property type="entry name" value="S-adenosyl-L-methionine-dependent methyltransferases"/>
    <property type="match status" value="1"/>
</dbReference>
<dbReference type="GO" id="GO:0006355">
    <property type="term" value="P:regulation of DNA-templated transcription"/>
    <property type="evidence" value="ECO:0007669"/>
    <property type="project" value="InterPro"/>
</dbReference>
<dbReference type="InterPro" id="IPR049560">
    <property type="entry name" value="MeTrfase_RsmB-F_NOP2_cat"/>
</dbReference>
<dbReference type="Pfam" id="PF01189">
    <property type="entry name" value="Methyltr_RsmB-F"/>
    <property type="match status" value="1"/>
</dbReference>
<dbReference type="Pfam" id="PF01029">
    <property type="entry name" value="NusB"/>
    <property type="match status" value="1"/>
</dbReference>
<reference evidence="15" key="1">
    <citation type="journal article" date="2020" name="mSystems">
        <title>Genome- and Community-Level Interaction Insights into Carbon Utilization and Element Cycling Functions of Hydrothermarchaeota in Hydrothermal Sediment.</title>
        <authorList>
            <person name="Zhou Z."/>
            <person name="Liu Y."/>
            <person name="Xu W."/>
            <person name="Pan J."/>
            <person name="Luo Z.H."/>
            <person name="Li M."/>
        </authorList>
    </citation>
    <scope>NUCLEOTIDE SEQUENCE [LARGE SCALE GENOMIC DNA]</scope>
    <source>
        <strain evidence="15">HyVt-443</strain>
    </source>
</reference>
<evidence type="ECO:0000256" key="8">
    <source>
        <dbReference type="ARBA" id="ARBA00022691"/>
    </source>
</evidence>
<organism evidence="15">
    <name type="scientific">Sedimenticola thiotaurini</name>
    <dbReference type="NCBI Taxonomy" id="1543721"/>
    <lineage>
        <taxon>Bacteria</taxon>
        <taxon>Pseudomonadati</taxon>
        <taxon>Pseudomonadota</taxon>
        <taxon>Gammaproteobacteria</taxon>
        <taxon>Chromatiales</taxon>
        <taxon>Sedimenticolaceae</taxon>
        <taxon>Sedimenticola</taxon>
    </lineage>
</organism>
<dbReference type="Proteomes" id="UP000886251">
    <property type="component" value="Unassembled WGS sequence"/>
</dbReference>
<feature type="active site" description="Nucleophile" evidence="13">
    <location>
        <position position="395"/>
    </location>
</feature>
<dbReference type="InterPro" id="IPR004573">
    <property type="entry name" value="rRNA_ssu_MeTfrase_B"/>
</dbReference>
<dbReference type="PANTHER" id="PTHR22807">
    <property type="entry name" value="NOP2 YEAST -RELATED NOL1/NOP2/FMU SUN DOMAIN-CONTAINING"/>
    <property type="match status" value="1"/>
</dbReference>
<accession>A0A831W6J6</accession>
<evidence type="ECO:0000256" key="4">
    <source>
        <dbReference type="ARBA" id="ARBA00022490"/>
    </source>
</evidence>
<keyword evidence="8 13" id="KW-0949">S-adenosyl-L-methionine</keyword>
<dbReference type="Gene3D" id="3.40.50.150">
    <property type="entry name" value="Vaccinia Virus protein VP39"/>
    <property type="match status" value="1"/>
</dbReference>
<dbReference type="Gene3D" id="1.10.940.10">
    <property type="entry name" value="NusB-like"/>
    <property type="match status" value="1"/>
</dbReference>
<keyword evidence="4" id="KW-0963">Cytoplasm</keyword>
<dbReference type="InterPro" id="IPR001678">
    <property type="entry name" value="MeTrfase_RsmB-F_NOP2_dom"/>
</dbReference>
<evidence type="ECO:0000256" key="6">
    <source>
        <dbReference type="ARBA" id="ARBA00022603"/>
    </source>
</evidence>
<evidence type="ECO:0000313" key="15">
    <source>
        <dbReference type="EMBL" id="HEB95406.1"/>
    </source>
</evidence>